<accession>A0AC34R3I0</accession>
<protein>
    <submittedName>
        <fullName evidence="2">VWFA domain-containing protein</fullName>
    </submittedName>
</protein>
<proteinExistence type="predicted"/>
<evidence type="ECO:0000313" key="1">
    <source>
        <dbReference type="Proteomes" id="UP000887576"/>
    </source>
</evidence>
<dbReference type="Proteomes" id="UP000887576">
    <property type="component" value="Unplaced"/>
</dbReference>
<name>A0AC34R3I0_9BILA</name>
<sequence>MGYSMKGEIAEPSSRIGVVQFASDATVTFPLIERTRQEFISTIDQGVYYSYGGITNISLGLTKALEEFNSQGILPHDNVMVILVTDGVSTFDIRQTKPAADQVRAFTDFFAGVGIDGVNGNDIAANLTDLALLIGNRNLAFPDIVHAEDPISGIWPQTRKIYPCPVAPCKGVIFIGEMTEVIGYERKGVFLNAAKQIAAYLNSNPGSSTTANELQFSIATYGNGTIRPIRLQPFTYFSNDLNSLITDVTNNNSPNAGETLLNGILDNLYAVVTSAGLKNYLVLFMGETERILDIQNVDQSISRLAATSAQIFVLDMTEEYSGNDYVFRTLVKNDPSKIYNYTNQDVGSLTNYYTTTQFGQIWQMVKQSTRASMMSLRFVARQINTAYTGVENNAGLTKRGLVQFGAGNTSSLASDLTFDFNAIGNLLQTLPSDPSASNNYDNGYQTA</sequence>
<organism evidence="1 2">
    <name type="scientific">Panagrolaimus sp. JU765</name>
    <dbReference type="NCBI Taxonomy" id="591449"/>
    <lineage>
        <taxon>Eukaryota</taxon>
        <taxon>Metazoa</taxon>
        <taxon>Ecdysozoa</taxon>
        <taxon>Nematoda</taxon>
        <taxon>Chromadorea</taxon>
        <taxon>Rhabditida</taxon>
        <taxon>Tylenchina</taxon>
        <taxon>Panagrolaimomorpha</taxon>
        <taxon>Panagrolaimoidea</taxon>
        <taxon>Panagrolaimidae</taxon>
        <taxon>Panagrolaimus</taxon>
    </lineage>
</organism>
<reference evidence="2" key="1">
    <citation type="submission" date="2022-11" db="UniProtKB">
        <authorList>
            <consortium name="WormBaseParasite"/>
        </authorList>
    </citation>
    <scope>IDENTIFICATION</scope>
</reference>
<evidence type="ECO:0000313" key="2">
    <source>
        <dbReference type="WBParaSite" id="JU765_v2.g3012.t1"/>
    </source>
</evidence>
<dbReference type="WBParaSite" id="JU765_v2.g3012.t1">
    <property type="protein sequence ID" value="JU765_v2.g3012.t1"/>
    <property type="gene ID" value="JU765_v2.g3012"/>
</dbReference>